<feature type="region of interest" description="Disordered" evidence="1">
    <location>
        <begin position="40"/>
        <end position="83"/>
    </location>
</feature>
<dbReference type="InterPro" id="IPR008979">
    <property type="entry name" value="Galactose-bd-like_sf"/>
</dbReference>
<dbReference type="Proteomes" id="UP000238356">
    <property type="component" value="Unassembled WGS sequence"/>
</dbReference>
<evidence type="ECO:0000256" key="1">
    <source>
        <dbReference type="SAM" id="MobiDB-lite"/>
    </source>
</evidence>
<proteinExistence type="predicted"/>
<feature type="region of interest" description="Disordered" evidence="1">
    <location>
        <begin position="114"/>
        <end position="142"/>
    </location>
</feature>
<evidence type="ECO:0000256" key="2">
    <source>
        <dbReference type="SAM" id="Phobius"/>
    </source>
</evidence>
<evidence type="ECO:0000313" key="5">
    <source>
        <dbReference type="Proteomes" id="UP000238356"/>
    </source>
</evidence>
<keyword evidence="2" id="KW-1133">Transmembrane helix</keyword>
<keyword evidence="2" id="KW-0812">Transmembrane</keyword>
<evidence type="ECO:0000313" key="4">
    <source>
        <dbReference type="EMBL" id="PPJ26374.1"/>
    </source>
</evidence>
<dbReference type="AlphaFoldDB" id="A0A2S6A3E8"/>
<dbReference type="SUPFAM" id="SSF49785">
    <property type="entry name" value="Galactose-binding domain-like"/>
    <property type="match status" value="1"/>
</dbReference>
<dbReference type="Pfam" id="PF00754">
    <property type="entry name" value="F5_F8_type_C"/>
    <property type="match status" value="1"/>
</dbReference>
<dbReference type="InterPro" id="IPR000421">
    <property type="entry name" value="FA58C"/>
</dbReference>
<gene>
    <name evidence="4" type="ORF">C5F51_19540</name>
</gene>
<reference evidence="4 5" key="1">
    <citation type="submission" date="2018-02" db="EMBL/GenBank/DDBJ databases">
        <title>8 Nocardia nova and 1 Nocardia cyriacigeorgica strain used for evolution to TMP-SMX.</title>
        <authorList>
            <person name="Mehta H."/>
            <person name="Weng J."/>
            <person name="Shamoo Y."/>
        </authorList>
    </citation>
    <scope>NUCLEOTIDE SEQUENCE [LARGE SCALE GENOMIC DNA]</scope>
    <source>
        <strain evidence="4 5">BAA2227</strain>
    </source>
</reference>
<protein>
    <recommendedName>
        <fullName evidence="3">F5/8 type C domain-containing protein</fullName>
    </recommendedName>
</protein>
<dbReference type="RefSeq" id="WP_104363733.1">
    <property type="nucleotide sequence ID" value="NZ_PSZD01000012.1"/>
</dbReference>
<feature type="domain" description="F5/8 type C" evidence="3">
    <location>
        <begin position="226"/>
        <end position="345"/>
    </location>
</feature>
<feature type="compositionally biased region" description="Basic and acidic residues" evidence="1">
    <location>
        <begin position="126"/>
        <end position="138"/>
    </location>
</feature>
<dbReference type="Gene3D" id="2.60.120.260">
    <property type="entry name" value="Galactose-binding domain-like"/>
    <property type="match status" value="1"/>
</dbReference>
<organism evidence="4 5">
    <name type="scientific">Nocardia nova</name>
    <dbReference type="NCBI Taxonomy" id="37330"/>
    <lineage>
        <taxon>Bacteria</taxon>
        <taxon>Bacillati</taxon>
        <taxon>Actinomycetota</taxon>
        <taxon>Actinomycetes</taxon>
        <taxon>Mycobacteriales</taxon>
        <taxon>Nocardiaceae</taxon>
        <taxon>Nocardia</taxon>
    </lineage>
</organism>
<sequence length="358" mass="36632">MSDKDPADVFVRHRGAVLDALLSEPGLSTASAAADRLGAADPVSVGVSVPPPESAPDRSDRSSRPAANGAARPPSGPKASDRIMALLNGESLDGPSGLEFTSDFADRAGARLDRTGTAETKPVAGEPEKLAQPEKAEKAAPAGAAAPAQQLLAMVRKPKVAIALAGVLAIIVVLALVTTGGKKDGGDQVKVVTAAAAAPPSAAPKPSESLTAGTAIQVKAAESHCPTGSTPGMDAFSGQADKAWSCVRAYRVDGQVLTIDLGKTYRIDSIGIVPGWDSIGSDGADQWAKFRTVSRVSYRFNDPGVTTYTQQTMDQRSLVVTKISPPVTASKITLTILESKGDASINTTAISSIVVTGQ</sequence>
<evidence type="ECO:0000259" key="3">
    <source>
        <dbReference type="Pfam" id="PF00754"/>
    </source>
</evidence>
<name>A0A2S6A3E8_9NOCA</name>
<keyword evidence="5" id="KW-1185">Reference proteome</keyword>
<feature type="transmembrane region" description="Helical" evidence="2">
    <location>
        <begin position="160"/>
        <end position="181"/>
    </location>
</feature>
<accession>A0A2S6A3E8</accession>
<keyword evidence="2" id="KW-0472">Membrane</keyword>
<dbReference type="EMBL" id="PSZD01000012">
    <property type="protein sequence ID" value="PPJ26374.1"/>
    <property type="molecule type" value="Genomic_DNA"/>
</dbReference>
<comment type="caution">
    <text evidence="4">The sequence shown here is derived from an EMBL/GenBank/DDBJ whole genome shotgun (WGS) entry which is preliminary data.</text>
</comment>